<dbReference type="OrthoDB" id="3359404at2759"/>
<dbReference type="Proteomes" id="UP000054166">
    <property type="component" value="Unassembled WGS sequence"/>
</dbReference>
<dbReference type="EMBL" id="KN832972">
    <property type="protein sequence ID" value="KIM91035.1"/>
    <property type="molecule type" value="Genomic_DNA"/>
</dbReference>
<dbReference type="HOGENOM" id="CLU_152123_0_0_1"/>
<dbReference type="InParanoid" id="A0A0C3G412"/>
<evidence type="ECO:0000313" key="2">
    <source>
        <dbReference type="Proteomes" id="UP000054166"/>
    </source>
</evidence>
<evidence type="ECO:0000313" key="1">
    <source>
        <dbReference type="EMBL" id="KIM91035.1"/>
    </source>
</evidence>
<gene>
    <name evidence="1" type="ORF">PILCRDRAFT_58810</name>
</gene>
<sequence>MLLATWQRTISVRPRPRWRTYNQSATSGKSAHAQWYSDLLPGMIPVALLGSVVYLGLQLARDSLAHEKYLDEARARVQELEVEVADLRSARQNVAVPSSGKSTGSWFRW</sequence>
<keyword evidence="2" id="KW-1185">Reference proteome</keyword>
<proteinExistence type="predicted"/>
<dbReference type="AlphaFoldDB" id="A0A0C3G412"/>
<accession>A0A0C3G412</accession>
<name>A0A0C3G412_PILCF</name>
<protein>
    <submittedName>
        <fullName evidence="1">Uncharacterized protein</fullName>
    </submittedName>
</protein>
<reference evidence="2" key="2">
    <citation type="submission" date="2015-01" db="EMBL/GenBank/DDBJ databases">
        <title>Evolutionary Origins and Diversification of the Mycorrhizal Mutualists.</title>
        <authorList>
            <consortium name="DOE Joint Genome Institute"/>
            <consortium name="Mycorrhizal Genomics Consortium"/>
            <person name="Kohler A."/>
            <person name="Kuo A."/>
            <person name="Nagy L.G."/>
            <person name="Floudas D."/>
            <person name="Copeland A."/>
            <person name="Barry K.W."/>
            <person name="Cichocki N."/>
            <person name="Veneault-Fourrey C."/>
            <person name="LaButti K."/>
            <person name="Lindquist E.A."/>
            <person name="Lipzen A."/>
            <person name="Lundell T."/>
            <person name="Morin E."/>
            <person name="Murat C."/>
            <person name="Riley R."/>
            <person name="Ohm R."/>
            <person name="Sun H."/>
            <person name="Tunlid A."/>
            <person name="Henrissat B."/>
            <person name="Grigoriev I.V."/>
            <person name="Hibbett D.S."/>
            <person name="Martin F."/>
        </authorList>
    </citation>
    <scope>NUCLEOTIDE SEQUENCE [LARGE SCALE GENOMIC DNA]</scope>
    <source>
        <strain evidence="2">F 1598</strain>
    </source>
</reference>
<reference evidence="1 2" key="1">
    <citation type="submission" date="2014-04" db="EMBL/GenBank/DDBJ databases">
        <authorList>
            <consortium name="DOE Joint Genome Institute"/>
            <person name="Kuo A."/>
            <person name="Tarkka M."/>
            <person name="Buscot F."/>
            <person name="Kohler A."/>
            <person name="Nagy L.G."/>
            <person name="Floudas D."/>
            <person name="Copeland A."/>
            <person name="Barry K.W."/>
            <person name="Cichocki N."/>
            <person name="Veneault-Fourrey C."/>
            <person name="LaButti K."/>
            <person name="Lindquist E.A."/>
            <person name="Lipzen A."/>
            <person name="Lundell T."/>
            <person name="Morin E."/>
            <person name="Murat C."/>
            <person name="Sun H."/>
            <person name="Tunlid A."/>
            <person name="Henrissat B."/>
            <person name="Grigoriev I.V."/>
            <person name="Hibbett D.S."/>
            <person name="Martin F."/>
            <person name="Nordberg H.P."/>
            <person name="Cantor M.N."/>
            <person name="Hua S.X."/>
        </authorList>
    </citation>
    <scope>NUCLEOTIDE SEQUENCE [LARGE SCALE GENOMIC DNA]</scope>
    <source>
        <strain evidence="1 2">F 1598</strain>
    </source>
</reference>
<organism evidence="1 2">
    <name type="scientific">Piloderma croceum (strain F 1598)</name>
    <dbReference type="NCBI Taxonomy" id="765440"/>
    <lineage>
        <taxon>Eukaryota</taxon>
        <taxon>Fungi</taxon>
        <taxon>Dikarya</taxon>
        <taxon>Basidiomycota</taxon>
        <taxon>Agaricomycotina</taxon>
        <taxon>Agaricomycetes</taxon>
        <taxon>Agaricomycetidae</taxon>
        <taxon>Atheliales</taxon>
        <taxon>Atheliaceae</taxon>
        <taxon>Piloderma</taxon>
    </lineage>
</organism>